<dbReference type="Gene3D" id="3.90.380.10">
    <property type="entry name" value="Naphthalene 1,2-dioxygenase Alpha Subunit, Chain A, domain 1"/>
    <property type="match status" value="1"/>
</dbReference>
<dbReference type="GO" id="GO:0051537">
    <property type="term" value="F:2 iron, 2 sulfur cluster binding"/>
    <property type="evidence" value="ECO:0007669"/>
    <property type="project" value="UniProtKB-KW"/>
</dbReference>
<dbReference type="PANTHER" id="PTHR21266:SF60">
    <property type="entry name" value="3-KETOSTEROID-9-ALPHA-MONOOXYGENASE, OXYGENASE COMPONENT"/>
    <property type="match status" value="1"/>
</dbReference>
<dbReference type="Proteomes" id="UP000214603">
    <property type="component" value="Unassembled WGS sequence"/>
</dbReference>
<dbReference type="Gene3D" id="2.102.10.10">
    <property type="entry name" value="Rieske [2Fe-2S] iron-sulphur domain"/>
    <property type="match status" value="1"/>
</dbReference>
<dbReference type="PROSITE" id="PS51296">
    <property type="entry name" value="RIESKE"/>
    <property type="match status" value="1"/>
</dbReference>
<dbReference type="GO" id="GO:0016491">
    <property type="term" value="F:oxidoreductase activity"/>
    <property type="evidence" value="ECO:0007669"/>
    <property type="project" value="UniProtKB-KW"/>
</dbReference>
<dbReference type="SUPFAM" id="SSF50022">
    <property type="entry name" value="ISP domain"/>
    <property type="match status" value="1"/>
</dbReference>
<evidence type="ECO:0000256" key="2">
    <source>
        <dbReference type="ARBA" id="ARBA00022723"/>
    </source>
</evidence>
<evidence type="ECO:0000256" key="4">
    <source>
        <dbReference type="ARBA" id="ARBA00023004"/>
    </source>
</evidence>
<dbReference type="InterPro" id="IPR050584">
    <property type="entry name" value="Cholesterol_7-desaturase"/>
</dbReference>
<keyword evidence="2" id="KW-0479">Metal-binding</keyword>
<dbReference type="Pfam" id="PF19112">
    <property type="entry name" value="VanA_C"/>
    <property type="match status" value="1"/>
</dbReference>
<dbReference type="CDD" id="cd08878">
    <property type="entry name" value="RHO_alpha_C_DMO-like"/>
    <property type="match status" value="1"/>
</dbReference>
<evidence type="ECO:0000256" key="5">
    <source>
        <dbReference type="ARBA" id="ARBA00023014"/>
    </source>
</evidence>
<dbReference type="InterPro" id="IPR044043">
    <property type="entry name" value="VanA_C_cat"/>
</dbReference>
<feature type="domain" description="Rieske" evidence="6">
    <location>
        <begin position="13"/>
        <end position="117"/>
    </location>
</feature>
<evidence type="ECO:0000313" key="8">
    <source>
        <dbReference type="Proteomes" id="UP000214603"/>
    </source>
</evidence>
<dbReference type="AlphaFoldDB" id="A0A225M1J1"/>
<reference evidence="8" key="1">
    <citation type="submission" date="2017-06" db="EMBL/GenBank/DDBJ databases">
        <title>Herbaspirillum phytohormonus sp. nov., isolated from the root nodule of Robinia pseudoacacia in lead-zinc mine.</title>
        <authorList>
            <person name="Fan M."/>
            <person name="Lin Y."/>
        </authorList>
    </citation>
    <scope>NUCLEOTIDE SEQUENCE [LARGE SCALE GENOMIC DNA]</scope>
    <source>
        <strain evidence="8">SC-089</strain>
    </source>
</reference>
<dbReference type="Pfam" id="PF00355">
    <property type="entry name" value="Rieske"/>
    <property type="match status" value="1"/>
</dbReference>
<evidence type="ECO:0000256" key="3">
    <source>
        <dbReference type="ARBA" id="ARBA00023002"/>
    </source>
</evidence>
<name>A0A225M1J1_9BURK</name>
<dbReference type="GO" id="GO:0046872">
    <property type="term" value="F:metal ion binding"/>
    <property type="evidence" value="ECO:0007669"/>
    <property type="project" value="UniProtKB-KW"/>
</dbReference>
<keyword evidence="1" id="KW-0001">2Fe-2S</keyword>
<evidence type="ECO:0000313" key="7">
    <source>
        <dbReference type="EMBL" id="OWT55225.1"/>
    </source>
</evidence>
<sequence length="359" mass="40019">MEVGDMAYLRNCWYAAAWSEDLQPGSLLARTLLDEPLVLFRDPAGRAVALDDMCPHRLAPLRLGRLLPDGRLQCGYHGLEFDATGQCVRNPHGSGRISRNCRVRAYPLVERHTLAWIWMGDEPPDEDLIPEFAYLDPGSGHDVGRRDTILMRANYRYVVDNLMDLSHASFLHDGLLGNAETVPAEIKVHQDGPYIHVRRDMYNVQPPLLRDLLFKRDGAAVNMWQSIRWSAPAAVLNDVGTYAPGTDREEFSGQLGCHILTPETADTTHYFTAAARQGPLGAVPDEGEEALKARIAELRRHAFKDQDDPMLTAQQENIRRHPGVSPVLLEIDIGPVRCQRALDALIAAEQQRAAEDAAP</sequence>
<keyword evidence="4" id="KW-0408">Iron</keyword>
<dbReference type="InterPro" id="IPR036922">
    <property type="entry name" value="Rieske_2Fe-2S_sf"/>
</dbReference>
<gene>
    <name evidence="7" type="ORF">CEY11_21170</name>
</gene>
<accession>A0A225M1J1</accession>
<keyword evidence="5" id="KW-0411">Iron-sulfur</keyword>
<organism evidence="7 8">
    <name type="scientific">Candidimonas nitroreducens</name>
    <dbReference type="NCBI Taxonomy" id="683354"/>
    <lineage>
        <taxon>Bacteria</taxon>
        <taxon>Pseudomonadati</taxon>
        <taxon>Pseudomonadota</taxon>
        <taxon>Betaproteobacteria</taxon>
        <taxon>Burkholderiales</taxon>
        <taxon>Alcaligenaceae</taxon>
        <taxon>Candidimonas</taxon>
    </lineage>
</organism>
<dbReference type="SUPFAM" id="SSF55961">
    <property type="entry name" value="Bet v1-like"/>
    <property type="match status" value="1"/>
</dbReference>
<dbReference type="EMBL" id="NJIH01000013">
    <property type="protein sequence ID" value="OWT55225.1"/>
    <property type="molecule type" value="Genomic_DNA"/>
</dbReference>
<dbReference type="InterPro" id="IPR017941">
    <property type="entry name" value="Rieske_2Fe-2S"/>
</dbReference>
<keyword evidence="3" id="KW-0560">Oxidoreductase</keyword>
<keyword evidence="8" id="KW-1185">Reference proteome</keyword>
<evidence type="ECO:0000259" key="6">
    <source>
        <dbReference type="PROSITE" id="PS51296"/>
    </source>
</evidence>
<protein>
    <submittedName>
        <fullName evidence="7">Rieske (2Fe-2S) protein</fullName>
    </submittedName>
</protein>
<dbReference type="PANTHER" id="PTHR21266">
    <property type="entry name" value="IRON-SULFUR DOMAIN CONTAINING PROTEIN"/>
    <property type="match status" value="1"/>
</dbReference>
<evidence type="ECO:0000256" key="1">
    <source>
        <dbReference type="ARBA" id="ARBA00022714"/>
    </source>
</evidence>
<proteinExistence type="predicted"/>
<comment type="caution">
    <text evidence="7">The sequence shown here is derived from an EMBL/GenBank/DDBJ whole genome shotgun (WGS) entry which is preliminary data.</text>
</comment>